<name>A0A251ULF1_HELAN</name>
<dbReference type="Gramene" id="mRNA:HanXRQr2_Chr05g0196391">
    <property type="protein sequence ID" value="CDS:HanXRQr2_Chr05g0196391.1"/>
    <property type="gene ID" value="HanXRQr2_Chr05g0196391"/>
</dbReference>
<dbReference type="Proteomes" id="UP000215914">
    <property type="component" value="Chromosome 5"/>
</dbReference>
<gene>
    <name evidence="2" type="ORF">HannXRQ_Chr05g0133511</name>
    <name evidence="1" type="ORF">HanXRQr2_Chr05g0196391</name>
</gene>
<accession>A0A251ULF1</accession>
<evidence type="ECO:0000313" key="2">
    <source>
        <dbReference type="EMBL" id="OTG24155.1"/>
    </source>
</evidence>
<reference evidence="1" key="3">
    <citation type="submission" date="2020-06" db="EMBL/GenBank/DDBJ databases">
        <title>Helianthus annuus Genome sequencing and assembly Release 2.</title>
        <authorList>
            <person name="Gouzy J."/>
            <person name="Langlade N."/>
            <person name="Munos S."/>
        </authorList>
    </citation>
    <scope>NUCLEOTIDE SEQUENCE</scope>
    <source>
        <tissue evidence="1">Leaves</tissue>
    </source>
</reference>
<keyword evidence="3" id="KW-1185">Reference proteome</keyword>
<evidence type="ECO:0000313" key="3">
    <source>
        <dbReference type="Proteomes" id="UP000215914"/>
    </source>
</evidence>
<reference evidence="1 3" key="1">
    <citation type="journal article" date="2017" name="Nature">
        <title>The sunflower genome provides insights into oil metabolism, flowering and Asterid evolution.</title>
        <authorList>
            <person name="Badouin H."/>
            <person name="Gouzy J."/>
            <person name="Grassa C.J."/>
            <person name="Murat F."/>
            <person name="Staton S.E."/>
            <person name="Cottret L."/>
            <person name="Lelandais-Briere C."/>
            <person name="Owens G.L."/>
            <person name="Carrere S."/>
            <person name="Mayjonade B."/>
            <person name="Legrand L."/>
            <person name="Gill N."/>
            <person name="Kane N.C."/>
            <person name="Bowers J.E."/>
            <person name="Hubner S."/>
            <person name="Bellec A."/>
            <person name="Berard A."/>
            <person name="Berges H."/>
            <person name="Blanchet N."/>
            <person name="Boniface M.C."/>
            <person name="Brunel D."/>
            <person name="Catrice O."/>
            <person name="Chaidir N."/>
            <person name="Claudel C."/>
            <person name="Donnadieu C."/>
            <person name="Faraut T."/>
            <person name="Fievet G."/>
            <person name="Helmstetter N."/>
            <person name="King M."/>
            <person name="Knapp S.J."/>
            <person name="Lai Z."/>
            <person name="Le Paslier M.C."/>
            <person name="Lippi Y."/>
            <person name="Lorenzon L."/>
            <person name="Mandel J.R."/>
            <person name="Marage G."/>
            <person name="Marchand G."/>
            <person name="Marquand E."/>
            <person name="Bret-Mestries E."/>
            <person name="Morien E."/>
            <person name="Nambeesan S."/>
            <person name="Nguyen T."/>
            <person name="Pegot-Espagnet P."/>
            <person name="Pouilly N."/>
            <person name="Raftis F."/>
            <person name="Sallet E."/>
            <person name="Schiex T."/>
            <person name="Thomas J."/>
            <person name="Vandecasteele C."/>
            <person name="Vares D."/>
            <person name="Vear F."/>
            <person name="Vautrin S."/>
            <person name="Crespi M."/>
            <person name="Mangin B."/>
            <person name="Burke J.M."/>
            <person name="Salse J."/>
            <person name="Munos S."/>
            <person name="Vincourt P."/>
            <person name="Rieseberg L.H."/>
            <person name="Langlade N.B."/>
        </authorList>
    </citation>
    <scope>NUCLEOTIDE SEQUENCE [LARGE SCALE GENOMIC DNA]</scope>
    <source>
        <strain evidence="3">cv. SF193</strain>
        <tissue evidence="1">Leaves</tissue>
    </source>
</reference>
<dbReference type="EMBL" id="CM007894">
    <property type="protein sequence ID" value="OTG24155.1"/>
    <property type="molecule type" value="Genomic_DNA"/>
</dbReference>
<dbReference type="AlphaFoldDB" id="A0A251ULF1"/>
<dbReference type="InParanoid" id="A0A251ULF1"/>
<sequence length="91" mass="10142">MMKTNKPKKILGNPLCINRRLIKGSINYFRGPAEASVDAVSSYSLLFVSNGLYSIQLLCKLISVCILCVHYLGTTLQVHFVLKELVRKSIA</sequence>
<reference evidence="2" key="2">
    <citation type="submission" date="2017-02" db="EMBL/GenBank/DDBJ databases">
        <title>Sunflower complete genome.</title>
        <authorList>
            <person name="Langlade N."/>
            <person name="Munos S."/>
        </authorList>
    </citation>
    <scope>NUCLEOTIDE SEQUENCE [LARGE SCALE GENOMIC DNA]</scope>
    <source>
        <tissue evidence="2">Leaves</tissue>
    </source>
</reference>
<organism evidence="2 3">
    <name type="scientific">Helianthus annuus</name>
    <name type="common">Common sunflower</name>
    <dbReference type="NCBI Taxonomy" id="4232"/>
    <lineage>
        <taxon>Eukaryota</taxon>
        <taxon>Viridiplantae</taxon>
        <taxon>Streptophyta</taxon>
        <taxon>Embryophyta</taxon>
        <taxon>Tracheophyta</taxon>
        <taxon>Spermatophyta</taxon>
        <taxon>Magnoliopsida</taxon>
        <taxon>eudicotyledons</taxon>
        <taxon>Gunneridae</taxon>
        <taxon>Pentapetalae</taxon>
        <taxon>asterids</taxon>
        <taxon>campanulids</taxon>
        <taxon>Asterales</taxon>
        <taxon>Asteraceae</taxon>
        <taxon>Asteroideae</taxon>
        <taxon>Heliantheae alliance</taxon>
        <taxon>Heliantheae</taxon>
        <taxon>Helianthus</taxon>
    </lineage>
</organism>
<evidence type="ECO:0000313" key="1">
    <source>
        <dbReference type="EMBL" id="KAF5804384.1"/>
    </source>
</evidence>
<proteinExistence type="predicted"/>
<dbReference type="EMBL" id="MNCJ02000320">
    <property type="protein sequence ID" value="KAF5804384.1"/>
    <property type="molecule type" value="Genomic_DNA"/>
</dbReference>
<protein>
    <submittedName>
        <fullName evidence="2">Uncharacterized protein</fullName>
    </submittedName>
</protein>